<proteinExistence type="inferred from homology"/>
<gene>
    <name evidence="18" type="ORF">A2690_03100</name>
</gene>
<dbReference type="PANTHER" id="PTHR11070">
    <property type="entry name" value="UVRD / RECB / PCRA DNA HELICASE FAMILY MEMBER"/>
    <property type="match status" value="1"/>
</dbReference>
<keyword evidence="11" id="KW-0413">Isomerase</keyword>
<comment type="caution">
    <text evidence="18">The sequence shown here is derived from an EMBL/GenBank/DDBJ whole genome shotgun (WGS) entry which is preliminary data.</text>
</comment>
<evidence type="ECO:0000256" key="6">
    <source>
        <dbReference type="ARBA" id="ARBA00022806"/>
    </source>
</evidence>
<dbReference type="GO" id="GO:0043138">
    <property type="term" value="F:3'-5' DNA helicase activity"/>
    <property type="evidence" value="ECO:0007669"/>
    <property type="project" value="UniProtKB-EC"/>
</dbReference>
<keyword evidence="3 15" id="KW-0547">Nucleotide-binding</keyword>
<dbReference type="InterPro" id="IPR000212">
    <property type="entry name" value="DNA_helicase_UvrD/REP"/>
</dbReference>
<dbReference type="EC" id="5.6.2.4" evidence="13"/>
<evidence type="ECO:0000313" key="19">
    <source>
        <dbReference type="Proteomes" id="UP000178372"/>
    </source>
</evidence>
<dbReference type="Pfam" id="PF00580">
    <property type="entry name" value="UvrD-helicase"/>
    <property type="match status" value="1"/>
</dbReference>
<keyword evidence="5 15" id="KW-0378">Hydrolase</keyword>
<evidence type="ECO:0000256" key="1">
    <source>
        <dbReference type="ARBA" id="ARBA00009922"/>
    </source>
</evidence>
<dbReference type="InterPro" id="IPR027417">
    <property type="entry name" value="P-loop_NTPase"/>
</dbReference>
<dbReference type="CDD" id="cd17932">
    <property type="entry name" value="DEXQc_UvrD"/>
    <property type="match status" value="1"/>
</dbReference>
<reference evidence="18 19" key="1">
    <citation type="journal article" date="2016" name="Nat. Commun.">
        <title>Thousands of microbial genomes shed light on interconnected biogeochemical processes in an aquifer system.</title>
        <authorList>
            <person name="Anantharaman K."/>
            <person name="Brown C.T."/>
            <person name="Hug L.A."/>
            <person name="Sharon I."/>
            <person name="Castelle C.J."/>
            <person name="Probst A.J."/>
            <person name="Thomas B.C."/>
            <person name="Singh A."/>
            <person name="Wilkins M.J."/>
            <person name="Karaoz U."/>
            <person name="Brodie E.L."/>
            <person name="Williams K.H."/>
            <person name="Hubbard S.S."/>
            <person name="Banfield J.F."/>
        </authorList>
    </citation>
    <scope>NUCLEOTIDE SEQUENCE [LARGE SCALE GENOMIC DNA]</scope>
</reference>
<protein>
    <recommendedName>
        <fullName evidence="13">DNA 3'-5' helicase</fullName>
        <ecNumber evidence="13">5.6.2.4</ecNumber>
    </recommendedName>
</protein>
<dbReference type="PROSITE" id="PS51217">
    <property type="entry name" value="UVRD_HELICASE_CTER"/>
    <property type="match status" value="1"/>
</dbReference>
<dbReference type="InterPro" id="IPR038726">
    <property type="entry name" value="PDDEXK_AddAB-type"/>
</dbReference>
<keyword evidence="9" id="KW-0238">DNA-binding</keyword>
<evidence type="ECO:0000256" key="3">
    <source>
        <dbReference type="ARBA" id="ARBA00022741"/>
    </source>
</evidence>
<dbReference type="InterPro" id="IPR013986">
    <property type="entry name" value="DExx_box_DNA_helicase_dom_sf"/>
</dbReference>
<dbReference type="Proteomes" id="UP000178372">
    <property type="component" value="Unassembled WGS sequence"/>
</dbReference>
<evidence type="ECO:0000256" key="9">
    <source>
        <dbReference type="ARBA" id="ARBA00023125"/>
    </source>
</evidence>
<comment type="catalytic activity">
    <reaction evidence="14">
        <text>ATP + H2O = ADP + phosphate + H(+)</text>
        <dbReference type="Rhea" id="RHEA:13065"/>
        <dbReference type="ChEBI" id="CHEBI:15377"/>
        <dbReference type="ChEBI" id="CHEBI:15378"/>
        <dbReference type="ChEBI" id="CHEBI:30616"/>
        <dbReference type="ChEBI" id="CHEBI:43474"/>
        <dbReference type="ChEBI" id="CHEBI:456216"/>
        <dbReference type="EC" id="5.6.2.4"/>
    </reaction>
</comment>
<evidence type="ECO:0000256" key="15">
    <source>
        <dbReference type="PROSITE-ProRule" id="PRU00560"/>
    </source>
</evidence>
<keyword evidence="7" id="KW-0269">Exonuclease</keyword>
<keyword evidence="10" id="KW-0234">DNA repair</keyword>
<evidence type="ECO:0000256" key="13">
    <source>
        <dbReference type="ARBA" id="ARBA00034808"/>
    </source>
</evidence>
<evidence type="ECO:0000256" key="2">
    <source>
        <dbReference type="ARBA" id="ARBA00022722"/>
    </source>
</evidence>
<keyword evidence="6 15" id="KW-0347">Helicase</keyword>
<feature type="domain" description="UvrD-like helicase C-terminal" evidence="17">
    <location>
        <begin position="315"/>
        <end position="612"/>
    </location>
</feature>
<evidence type="ECO:0000256" key="5">
    <source>
        <dbReference type="ARBA" id="ARBA00022801"/>
    </source>
</evidence>
<keyword evidence="4" id="KW-0227">DNA damage</keyword>
<comment type="catalytic activity">
    <reaction evidence="12">
        <text>Couples ATP hydrolysis with the unwinding of duplex DNA by translocating in the 3'-5' direction.</text>
        <dbReference type="EC" id="5.6.2.4"/>
    </reaction>
</comment>
<dbReference type="Gene3D" id="1.10.10.160">
    <property type="match status" value="1"/>
</dbReference>
<dbReference type="InterPro" id="IPR014017">
    <property type="entry name" value="DNA_helicase_UvrD-like_C"/>
</dbReference>
<dbReference type="InterPro" id="IPR014016">
    <property type="entry name" value="UvrD-like_ATP-bd"/>
</dbReference>
<dbReference type="Pfam" id="PF13361">
    <property type="entry name" value="UvrD_C"/>
    <property type="match status" value="1"/>
</dbReference>
<dbReference type="GO" id="GO:0005524">
    <property type="term" value="F:ATP binding"/>
    <property type="evidence" value="ECO:0007669"/>
    <property type="project" value="UniProtKB-UniRule"/>
</dbReference>
<dbReference type="GO" id="GO:0003677">
    <property type="term" value="F:DNA binding"/>
    <property type="evidence" value="ECO:0007669"/>
    <property type="project" value="UniProtKB-KW"/>
</dbReference>
<dbReference type="PROSITE" id="PS51198">
    <property type="entry name" value="UVRD_HELICASE_ATP_BIND"/>
    <property type="match status" value="1"/>
</dbReference>
<dbReference type="Pfam" id="PF12705">
    <property type="entry name" value="PDDEXK_1"/>
    <property type="match status" value="1"/>
</dbReference>
<dbReference type="GO" id="GO:0000725">
    <property type="term" value="P:recombinational repair"/>
    <property type="evidence" value="ECO:0007669"/>
    <property type="project" value="TreeGrafter"/>
</dbReference>
<evidence type="ECO:0000256" key="10">
    <source>
        <dbReference type="ARBA" id="ARBA00023204"/>
    </source>
</evidence>
<dbReference type="PANTHER" id="PTHR11070:SF2">
    <property type="entry name" value="ATP-DEPENDENT DNA HELICASE SRS2"/>
    <property type="match status" value="1"/>
</dbReference>
<evidence type="ECO:0000256" key="8">
    <source>
        <dbReference type="ARBA" id="ARBA00022840"/>
    </source>
</evidence>
<evidence type="ECO:0000256" key="4">
    <source>
        <dbReference type="ARBA" id="ARBA00022763"/>
    </source>
</evidence>
<evidence type="ECO:0000259" key="17">
    <source>
        <dbReference type="PROSITE" id="PS51217"/>
    </source>
</evidence>
<comment type="similarity">
    <text evidence="1">Belongs to the helicase family. UvrD subfamily.</text>
</comment>
<evidence type="ECO:0000259" key="16">
    <source>
        <dbReference type="PROSITE" id="PS51198"/>
    </source>
</evidence>
<evidence type="ECO:0000256" key="14">
    <source>
        <dbReference type="ARBA" id="ARBA00048988"/>
    </source>
</evidence>
<dbReference type="GO" id="GO:0004527">
    <property type="term" value="F:exonuclease activity"/>
    <property type="evidence" value="ECO:0007669"/>
    <property type="project" value="UniProtKB-KW"/>
</dbReference>
<organism evidence="18 19">
    <name type="scientific">Candidatus Roizmanbacteria bacterium RIFCSPHIGHO2_01_FULL_39_12b</name>
    <dbReference type="NCBI Taxonomy" id="1802030"/>
    <lineage>
        <taxon>Bacteria</taxon>
        <taxon>Candidatus Roizmaniibacteriota</taxon>
    </lineage>
</organism>
<keyword evidence="8 15" id="KW-0067">ATP-binding</keyword>
<accession>A0A1F7G9R0</accession>
<feature type="binding site" evidence="15">
    <location>
        <begin position="35"/>
        <end position="42"/>
    </location>
    <ligand>
        <name>ATP</name>
        <dbReference type="ChEBI" id="CHEBI:30616"/>
    </ligand>
</feature>
<dbReference type="AlphaFoldDB" id="A0A1F7G9R0"/>
<dbReference type="InterPro" id="IPR011604">
    <property type="entry name" value="PDDEXK-like_dom_sf"/>
</dbReference>
<dbReference type="Gene3D" id="1.10.486.10">
    <property type="entry name" value="PCRA, domain 4"/>
    <property type="match status" value="1"/>
</dbReference>
<evidence type="ECO:0000256" key="7">
    <source>
        <dbReference type="ARBA" id="ARBA00022839"/>
    </source>
</evidence>
<dbReference type="EMBL" id="MFZF01000030">
    <property type="protein sequence ID" value="OGK15475.1"/>
    <property type="molecule type" value="Genomic_DNA"/>
</dbReference>
<keyword evidence="2" id="KW-0540">Nuclease</keyword>
<dbReference type="Gene3D" id="3.90.320.10">
    <property type="match status" value="1"/>
</dbReference>
<evidence type="ECO:0000256" key="12">
    <source>
        <dbReference type="ARBA" id="ARBA00034617"/>
    </source>
</evidence>
<sequence>MKVLQTKEFEKIFKQLNNTQKLAVNTIDGPVLVVAGPGTGKTQVLSARIANILRLTDSNPTSILALTFTESAAANMKRRLVSMIGQTGYYVKITTFHSFCVEVIQTHPDYFSIERGSEPLSELERYQIFQSILLGLSLDVLTPVNSPLYYLKDIIQAISLLKREGVSIDKYKSIIDNKKFTDLTSTRNQQKNKELLKIYSSYQNKLREIRRYDFEDMIQFVVDGFKHNKELLADYQEKLLYFLVDEYQDTNNSQNQLLRLLAKFWGENANLFVVGDPHQSIFRFQGASVENMLSFIKWYPKATVIRLDTGYRATQVFYDAASSVIRQNHLTDNIALSKFINTPINSALTGKGGIIVQEVPSQLIEYIYVAKSIKKLLKQNVNPEKIAVLYRHNSDAQILRETLDKWEIPYELDSGDDILKTESIRQLVNLFSLVLKVREGKEHSEDLFEVLSYSWFNLNLGAVVKVAQAAGHAKITINTILLKGFDYYMTLAAVSKITMLEFQTLVQLYENILKWGLRDMNAVFPQLFEEVINESGCLDWALSQENKVALLTNLSTLFREIKSLSVSTHSFKLKNFIAIVETITNFKIELRAEDLNISEGTVKLSTVHKAKGQEWDYVFLIHCIDGKWGNATVRDLIPLPNLILKNTDLSKKELNEDERRLFYVALTRAKKQISISYPLTIISQTKSKETNSSMFISEIPAKTIIKKTHFVTSEESSEFLKTLLTPPKTFFFKKIEDSFFKSLVNNLTMSATALNTYIRDTDEFVRNFLLRIPRSKSAPMAFGSAIHKTLEVFYKQLMKNNVTLLYKDLVRVFETELKQELLTDDDYKRRFKYGKKVIQGYYETHLASAQKPYLVERFFGGSFRPVIFDDIQLSGRIDRIDWVDESRGLVKVVDYKTGSPKTMGELTGSIKSVVLTEREIKLPDSIKSPYKRQLLFYKLLTDQDRTFDRQVIEGEFDFVEPDKTRGVYVKRTFSLDDSELDELKKLIKKVTTEIRNLEFLK</sequence>
<evidence type="ECO:0000313" key="18">
    <source>
        <dbReference type="EMBL" id="OGK15475.1"/>
    </source>
</evidence>
<evidence type="ECO:0000256" key="11">
    <source>
        <dbReference type="ARBA" id="ARBA00023235"/>
    </source>
</evidence>
<dbReference type="Gene3D" id="3.40.50.300">
    <property type="entry name" value="P-loop containing nucleotide triphosphate hydrolases"/>
    <property type="match status" value="2"/>
</dbReference>
<feature type="domain" description="UvrD-like helicase ATP-binding" evidence="16">
    <location>
        <begin position="14"/>
        <end position="314"/>
    </location>
</feature>
<name>A0A1F7G9R0_9BACT</name>
<dbReference type="SUPFAM" id="SSF52540">
    <property type="entry name" value="P-loop containing nucleoside triphosphate hydrolases"/>
    <property type="match status" value="1"/>
</dbReference>